<accession>A0ACB9FSI0</accession>
<name>A0ACB9FSI0_9ASTR</name>
<reference evidence="2" key="1">
    <citation type="journal article" date="2022" name="Mol. Ecol. Resour.">
        <title>The genomes of chicory, endive, great burdock and yacon provide insights into Asteraceae palaeo-polyploidization history and plant inulin production.</title>
        <authorList>
            <person name="Fan W."/>
            <person name="Wang S."/>
            <person name="Wang H."/>
            <person name="Wang A."/>
            <person name="Jiang F."/>
            <person name="Liu H."/>
            <person name="Zhao H."/>
            <person name="Xu D."/>
            <person name="Zhang Y."/>
        </authorList>
    </citation>
    <scope>NUCLEOTIDE SEQUENCE [LARGE SCALE GENOMIC DNA]</scope>
    <source>
        <strain evidence="2">cv. Yunnan</strain>
    </source>
</reference>
<protein>
    <submittedName>
        <fullName evidence="1">Uncharacterized protein</fullName>
    </submittedName>
</protein>
<sequence length="102" mass="11270">MKSGEVDEGDGGAGRAPVFGATVACENGGSTQIWTGTVTCNRIYFLLPPSVSYTTPRRRRLAGRRRAAAEFRCRCNRRSRRKANWSALARPFLRFKVGFADG</sequence>
<proteinExistence type="predicted"/>
<keyword evidence="2" id="KW-1185">Reference proteome</keyword>
<reference evidence="1 2" key="2">
    <citation type="journal article" date="2022" name="Mol. Ecol. Resour.">
        <title>The genomes of chicory, endive, great burdock and yacon provide insights into Asteraceae paleo-polyploidization history and plant inulin production.</title>
        <authorList>
            <person name="Fan W."/>
            <person name="Wang S."/>
            <person name="Wang H."/>
            <person name="Wang A."/>
            <person name="Jiang F."/>
            <person name="Liu H."/>
            <person name="Zhao H."/>
            <person name="Xu D."/>
            <person name="Zhang Y."/>
        </authorList>
    </citation>
    <scope>NUCLEOTIDE SEQUENCE [LARGE SCALE GENOMIC DNA]</scope>
    <source>
        <strain evidence="2">cv. Yunnan</strain>
        <tissue evidence="1">Leaves</tissue>
    </source>
</reference>
<organism evidence="1 2">
    <name type="scientific">Smallanthus sonchifolius</name>
    <dbReference type="NCBI Taxonomy" id="185202"/>
    <lineage>
        <taxon>Eukaryota</taxon>
        <taxon>Viridiplantae</taxon>
        <taxon>Streptophyta</taxon>
        <taxon>Embryophyta</taxon>
        <taxon>Tracheophyta</taxon>
        <taxon>Spermatophyta</taxon>
        <taxon>Magnoliopsida</taxon>
        <taxon>eudicotyledons</taxon>
        <taxon>Gunneridae</taxon>
        <taxon>Pentapetalae</taxon>
        <taxon>asterids</taxon>
        <taxon>campanulids</taxon>
        <taxon>Asterales</taxon>
        <taxon>Asteraceae</taxon>
        <taxon>Asteroideae</taxon>
        <taxon>Heliantheae alliance</taxon>
        <taxon>Millerieae</taxon>
        <taxon>Smallanthus</taxon>
    </lineage>
</organism>
<evidence type="ECO:0000313" key="2">
    <source>
        <dbReference type="Proteomes" id="UP001056120"/>
    </source>
</evidence>
<dbReference type="Proteomes" id="UP001056120">
    <property type="component" value="Linkage Group LG16"/>
</dbReference>
<dbReference type="EMBL" id="CM042033">
    <property type="protein sequence ID" value="KAI3773931.1"/>
    <property type="molecule type" value="Genomic_DNA"/>
</dbReference>
<comment type="caution">
    <text evidence="1">The sequence shown here is derived from an EMBL/GenBank/DDBJ whole genome shotgun (WGS) entry which is preliminary data.</text>
</comment>
<gene>
    <name evidence="1" type="ORF">L1987_48470</name>
</gene>
<evidence type="ECO:0000313" key="1">
    <source>
        <dbReference type="EMBL" id="KAI3773931.1"/>
    </source>
</evidence>